<dbReference type="FunCoup" id="D1C6D2">
    <property type="interactions" value="178"/>
</dbReference>
<dbReference type="InterPro" id="IPR036010">
    <property type="entry name" value="2Fe-2S_ferredoxin-like_sf"/>
</dbReference>
<keyword evidence="1" id="KW-0001">2Fe-2S</keyword>
<dbReference type="Gene3D" id="3.10.20.30">
    <property type="match status" value="1"/>
</dbReference>
<dbReference type="FunFam" id="3.10.20.30:FF:000020">
    <property type="entry name" value="Xanthine dehydrogenase iron-sulfur subunit"/>
    <property type="match status" value="1"/>
</dbReference>
<evidence type="ECO:0000256" key="4">
    <source>
        <dbReference type="ARBA" id="ARBA00023004"/>
    </source>
</evidence>
<dbReference type="Pfam" id="PF01799">
    <property type="entry name" value="Fer2_2"/>
    <property type="match status" value="1"/>
</dbReference>
<dbReference type="HOGENOM" id="CLU_052511_3_1_0"/>
<dbReference type="KEGG" id="sti:Sthe_0231"/>
<keyword evidence="5" id="KW-0411">Iron-sulfur</keyword>
<dbReference type="EMBL" id="CP001823">
    <property type="protein sequence ID" value="ACZ37670.1"/>
    <property type="molecule type" value="Genomic_DNA"/>
</dbReference>
<evidence type="ECO:0000256" key="5">
    <source>
        <dbReference type="ARBA" id="ARBA00023014"/>
    </source>
</evidence>
<dbReference type="FunFam" id="1.10.150.120:FF:000003">
    <property type="entry name" value="Carbon monoxide dehydrogenase, small subunit"/>
    <property type="match status" value="1"/>
</dbReference>
<dbReference type="PANTHER" id="PTHR44379:SF5">
    <property type="entry name" value="OXIDOREDUCTASE WITH IRON-SULFUR SUBUNIT"/>
    <property type="match status" value="1"/>
</dbReference>
<dbReference type="GO" id="GO:0051537">
    <property type="term" value="F:2 iron, 2 sulfur cluster binding"/>
    <property type="evidence" value="ECO:0007669"/>
    <property type="project" value="UniProtKB-KW"/>
</dbReference>
<evidence type="ECO:0000313" key="7">
    <source>
        <dbReference type="EMBL" id="ACZ37670.1"/>
    </source>
</evidence>
<dbReference type="InterPro" id="IPR012675">
    <property type="entry name" value="Beta-grasp_dom_sf"/>
</dbReference>
<reference evidence="7 8" key="2">
    <citation type="journal article" date="2010" name="Stand. Genomic Sci.">
        <title>Complete genome sequence of Desulfohalobium retbaense type strain (HR(100)).</title>
        <authorList>
            <person name="Spring S."/>
            <person name="Nolan M."/>
            <person name="Lapidus A."/>
            <person name="Glavina Del Rio T."/>
            <person name="Copeland A."/>
            <person name="Tice H."/>
            <person name="Cheng J.F."/>
            <person name="Lucas S."/>
            <person name="Land M."/>
            <person name="Chen F."/>
            <person name="Bruce D."/>
            <person name="Goodwin L."/>
            <person name="Pitluck S."/>
            <person name="Ivanova N."/>
            <person name="Mavromatis K."/>
            <person name="Mikhailova N."/>
            <person name="Pati A."/>
            <person name="Chen A."/>
            <person name="Palaniappan K."/>
            <person name="Hauser L."/>
            <person name="Chang Y.J."/>
            <person name="Jeffries C.D."/>
            <person name="Munk C."/>
            <person name="Kiss H."/>
            <person name="Chain P."/>
            <person name="Han C."/>
            <person name="Brettin T."/>
            <person name="Detter J.C."/>
            <person name="Schuler E."/>
            <person name="Goker M."/>
            <person name="Rohde M."/>
            <person name="Bristow J."/>
            <person name="Eisen J.A."/>
            <person name="Markowitz V."/>
            <person name="Hugenholtz P."/>
            <person name="Kyrpides N.C."/>
            <person name="Klenk H.P."/>
        </authorList>
    </citation>
    <scope>NUCLEOTIDE SEQUENCE [LARGE SCALE GENOMIC DNA]</scope>
    <source>
        <strain evidence="8">ATCC 49802 / DSM 20745 / S 6022</strain>
    </source>
</reference>
<dbReference type="GO" id="GO:0016491">
    <property type="term" value="F:oxidoreductase activity"/>
    <property type="evidence" value="ECO:0007669"/>
    <property type="project" value="UniProtKB-KW"/>
</dbReference>
<dbReference type="AlphaFoldDB" id="D1C6D2"/>
<dbReference type="PANTHER" id="PTHR44379">
    <property type="entry name" value="OXIDOREDUCTASE WITH IRON-SULFUR SUBUNIT"/>
    <property type="match status" value="1"/>
</dbReference>
<evidence type="ECO:0000259" key="6">
    <source>
        <dbReference type="PROSITE" id="PS51085"/>
    </source>
</evidence>
<keyword evidence="8" id="KW-1185">Reference proteome</keyword>
<dbReference type="InterPro" id="IPR036884">
    <property type="entry name" value="2Fe-2S-bd_dom_sf"/>
</dbReference>
<dbReference type="eggNOG" id="COG2080">
    <property type="taxonomic scope" value="Bacteria"/>
</dbReference>
<dbReference type="Proteomes" id="UP000002027">
    <property type="component" value="Chromosome 1"/>
</dbReference>
<keyword evidence="4" id="KW-0408">Iron</keyword>
<gene>
    <name evidence="7" type="ordered locus">Sthe_0231</name>
</gene>
<dbReference type="InterPro" id="IPR006058">
    <property type="entry name" value="2Fe2S_fd_BS"/>
</dbReference>
<evidence type="ECO:0000256" key="1">
    <source>
        <dbReference type="ARBA" id="ARBA00022714"/>
    </source>
</evidence>
<evidence type="ECO:0000313" key="8">
    <source>
        <dbReference type="Proteomes" id="UP000002027"/>
    </source>
</evidence>
<dbReference type="PROSITE" id="PS00197">
    <property type="entry name" value="2FE2S_FER_1"/>
    <property type="match status" value="1"/>
</dbReference>
<organism evidence="7 8">
    <name type="scientific">Sphaerobacter thermophilus (strain ATCC 49802 / DSM 20745 / KCCM 41009 / NCIMB 13125 / S 6022)</name>
    <dbReference type="NCBI Taxonomy" id="479434"/>
    <lineage>
        <taxon>Bacteria</taxon>
        <taxon>Pseudomonadati</taxon>
        <taxon>Thermomicrobiota</taxon>
        <taxon>Thermomicrobia</taxon>
        <taxon>Sphaerobacterales</taxon>
        <taxon>Sphaerobacterineae</taxon>
        <taxon>Sphaerobacteraceae</taxon>
        <taxon>Sphaerobacter</taxon>
    </lineage>
</organism>
<dbReference type="STRING" id="479434.Sthe_0231"/>
<feature type="domain" description="2Fe-2S ferredoxin-type" evidence="6">
    <location>
        <begin position="9"/>
        <end position="85"/>
    </location>
</feature>
<dbReference type="RefSeq" id="WP_012870718.1">
    <property type="nucleotide sequence ID" value="NC_013523.1"/>
</dbReference>
<evidence type="ECO:0000256" key="3">
    <source>
        <dbReference type="ARBA" id="ARBA00023002"/>
    </source>
</evidence>
<dbReference type="OrthoDB" id="9796880at2"/>
<dbReference type="SUPFAM" id="SSF54292">
    <property type="entry name" value="2Fe-2S ferredoxin-like"/>
    <property type="match status" value="1"/>
</dbReference>
<evidence type="ECO:0000256" key="2">
    <source>
        <dbReference type="ARBA" id="ARBA00022723"/>
    </source>
</evidence>
<accession>D1C6D2</accession>
<dbReference type="PROSITE" id="PS51085">
    <property type="entry name" value="2FE2S_FER_2"/>
    <property type="match status" value="1"/>
</dbReference>
<dbReference type="CDD" id="cd00207">
    <property type="entry name" value="fer2"/>
    <property type="match status" value="1"/>
</dbReference>
<keyword evidence="3" id="KW-0560">Oxidoreductase</keyword>
<dbReference type="Gene3D" id="1.10.150.120">
    <property type="entry name" value="[2Fe-2S]-binding domain"/>
    <property type="match status" value="1"/>
</dbReference>
<dbReference type="InterPro" id="IPR002888">
    <property type="entry name" value="2Fe-2S-bd"/>
</dbReference>
<reference evidence="8" key="1">
    <citation type="submission" date="2009-11" db="EMBL/GenBank/DDBJ databases">
        <title>The complete chromosome 1 of Sphaerobacter thermophilus DSM 20745.</title>
        <authorList>
            <person name="Lucas S."/>
            <person name="Copeland A."/>
            <person name="Lapidus A."/>
            <person name="Glavina del Rio T."/>
            <person name="Dalin E."/>
            <person name="Tice H."/>
            <person name="Bruce D."/>
            <person name="Goodwin L."/>
            <person name="Pitluck S."/>
            <person name="Kyrpides N."/>
            <person name="Mavromatis K."/>
            <person name="Ivanova N."/>
            <person name="Mikhailova N."/>
            <person name="LaButti K.M."/>
            <person name="Clum A."/>
            <person name="Sun H.I."/>
            <person name="Brettin T."/>
            <person name="Detter J.C."/>
            <person name="Han C."/>
            <person name="Larimer F."/>
            <person name="Land M."/>
            <person name="Hauser L."/>
            <person name="Markowitz V."/>
            <person name="Cheng J.F."/>
            <person name="Hugenholtz P."/>
            <person name="Woyke T."/>
            <person name="Wu D."/>
            <person name="Steenblock K."/>
            <person name="Schneider S."/>
            <person name="Pukall R."/>
            <person name="Goeker M."/>
            <person name="Klenk H.P."/>
            <person name="Eisen J.A."/>
        </authorList>
    </citation>
    <scope>NUCLEOTIDE SEQUENCE [LARGE SCALE GENOMIC DNA]</scope>
    <source>
        <strain evidence="8">ATCC 49802 / DSM 20745 / S 6022</strain>
    </source>
</reference>
<dbReference type="InterPro" id="IPR001041">
    <property type="entry name" value="2Fe-2S_ferredoxin-type"/>
</dbReference>
<dbReference type="Pfam" id="PF00111">
    <property type="entry name" value="Fer2"/>
    <property type="match status" value="1"/>
</dbReference>
<sequence>MSAEVTTRQRISVTVNGVTHERDVDVRRLLADFLRYDLGLTGTHVGCEQGVCGACTVLLDGEAVRSCITMAVQADGCSITTIEGLAPGPGELHPIQQAFWEHHGLQCGFCTPGFVISAYAFLQDNPRPSRDEIREALSGNLCRCTGYKNIVDAVEAVAEAMAATARTGD</sequence>
<dbReference type="SUPFAM" id="SSF47741">
    <property type="entry name" value="CO dehydrogenase ISP C-domain like"/>
    <property type="match status" value="1"/>
</dbReference>
<dbReference type="GO" id="GO:0046872">
    <property type="term" value="F:metal ion binding"/>
    <property type="evidence" value="ECO:0007669"/>
    <property type="project" value="UniProtKB-KW"/>
</dbReference>
<keyword evidence="2" id="KW-0479">Metal-binding</keyword>
<dbReference type="InterPro" id="IPR051452">
    <property type="entry name" value="Diverse_Oxidoreductases"/>
</dbReference>
<name>D1C6D2_SPHTD</name>
<dbReference type="InParanoid" id="D1C6D2"/>
<proteinExistence type="predicted"/>
<protein>
    <submittedName>
        <fullName evidence="7">(2Fe-2S)-binding domain protein</fullName>
    </submittedName>
</protein>